<keyword evidence="3" id="KW-1185">Reference proteome</keyword>
<dbReference type="Proteomes" id="UP000683493">
    <property type="component" value="Chromosome"/>
</dbReference>
<dbReference type="InterPro" id="IPR045538">
    <property type="entry name" value="CIS_TMP"/>
</dbReference>
<name>A0ABX8JL74_9BACT</name>
<evidence type="ECO:0000313" key="3">
    <source>
        <dbReference type="Proteomes" id="UP000683493"/>
    </source>
</evidence>
<accession>A0ABX8JL74</accession>
<dbReference type="EMBL" id="CP076724">
    <property type="protein sequence ID" value="QWV99063.1"/>
    <property type="molecule type" value="Genomic_DNA"/>
</dbReference>
<evidence type="ECO:0000256" key="1">
    <source>
        <dbReference type="SAM" id="MobiDB-lite"/>
    </source>
</evidence>
<feature type="region of interest" description="Disordered" evidence="1">
    <location>
        <begin position="267"/>
        <end position="304"/>
    </location>
</feature>
<protein>
    <submittedName>
        <fullName evidence="2">Uncharacterized protein</fullName>
    </submittedName>
</protein>
<reference evidence="2 3" key="1">
    <citation type="submission" date="2021-06" db="EMBL/GenBank/DDBJ databases">
        <title>Gemonas diversity in paddy soil.</title>
        <authorList>
            <person name="Liu G."/>
        </authorList>
    </citation>
    <scope>NUCLEOTIDE SEQUENCE [LARGE SCALE GENOMIC DNA]</scope>
    <source>
        <strain evidence="2 3">RG29</strain>
    </source>
</reference>
<evidence type="ECO:0000313" key="2">
    <source>
        <dbReference type="EMBL" id="QWV99063.1"/>
    </source>
</evidence>
<sequence>MRHVIQKSHLHVEFDGAESEAAGLQRRLQRFCYDYLLPVMEVTLNEEVPEDEHFFLEELVIDAGTIPVDRLEADLPHSVQEGVKQSLRDGFVHPRDGSRRRNSLQALTEAFLHFLEHGSLPWWFQLPAGKELEQVLLECWLGGNLNDATVTVLEETLIPLREEQAISRLLLQFSENFCSLLLPMIAPQVGRRLGAVLERLTSLALPAAALEQIREKVWRQAFGAAAHHTAVTEHDLISRAFPELPRPVKGRPEVVAALERHWPGATISAKADTQKRRKSRAPSVRGELPAPPEQAADQAQRGKSDADGIYIENGGMVLLYPYLQRLFEGLKVCRGDRIIHPERGVALLQYLASGSLDQPEYRLALAKVLCNIPLHATLARNAGLTERDVEMCDSLLAALLAHWGALRNSSADGLRGSFLMRPAKLALRGNDEWLLQVEKNSYDILLDQLPYSISMVKLPWMPKLLWVEWN</sequence>
<proteinExistence type="predicted"/>
<organism evidence="2 3">
    <name type="scientific">Geomonas diazotrophica</name>
    <dbReference type="NCBI Taxonomy" id="2843197"/>
    <lineage>
        <taxon>Bacteria</taxon>
        <taxon>Pseudomonadati</taxon>
        <taxon>Thermodesulfobacteriota</taxon>
        <taxon>Desulfuromonadia</taxon>
        <taxon>Geobacterales</taxon>
        <taxon>Geobacteraceae</taxon>
        <taxon>Geomonas</taxon>
    </lineage>
</organism>
<gene>
    <name evidence="2" type="ORF">KP005_07205</name>
</gene>
<dbReference type="Pfam" id="PF19268">
    <property type="entry name" value="CIS_TMP"/>
    <property type="match status" value="1"/>
</dbReference>